<evidence type="ECO:0000256" key="1">
    <source>
        <dbReference type="SAM" id="MobiDB-lite"/>
    </source>
</evidence>
<dbReference type="PANTHER" id="PTHR35871:SF1">
    <property type="entry name" value="CXC1-LIKE CYSTEINE CLUSTER ASSOCIATED WITH KDZ TRANSPOSASES DOMAIN-CONTAINING PROTEIN"/>
    <property type="match status" value="1"/>
</dbReference>
<gene>
    <name evidence="2" type="ORF">CPELLU_LOCUS13626</name>
</gene>
<accession>A0A9N9IEV9</accession>
<dbReference type="Proteomes" id="UP000789759">
    <property type="component" value="Unassembled WGS sequence"/>
</dbReference>
<reference evidence="2" key="1">
    <citation type="submission" date="2021-06" db="EMBL/GenBank/DDBJ databases">
        <authorList>
            <person name="Kallberg Y."/>
            <person name="Tangrot J."/>
            <person name="Rosling A."/>
        </authorList>
    </citation>
    <scope>NUCLEOTIDE SEQUENCE</scope>
    <source>
        <strain evidence="2">FL966</strain>
    </source>
</reference>
<evidence type="ECO:0000313" key="3">
    <source>
        <dbReference type="Proteomes" id="UP000789759"/>
    </source>
</evidence>
<proteinExistence type="predicted"/>
<protein>
    <submittedName>
        <fullName evidence="2">22802_t:CDS:1</fullName>
    </submittedName>
</protein>
<feature type="compositionally biased region" description="Basic and acidic residues" evidence="1">
    <location>
        <begin position="32"/>
        <end position="41"/>
    </location>
</feature>
<organism evidence="2 3">
    <name type="scientific">Cetraspora pellucida</name>
    <dbReference type="NCBI Taxonomy" id="1433469"/>
    <lineage>
        <taxon>Eukaryota</taxon>
        <taxon>Fungi</taxon>
        <taxon>Fungi incertae sedis</taxon>
        <taxon>Mucoromycota</taxon>
        <taxon>Glomeromycotina</taxon>
        <taxon>Glomeromycetes</taxon>
        <taxon>Diversisporales</taxon>
        <taxon>Gigasporaceae</taxon>
        <taxon>Cetraspora</taxon>
    </lineage>
</organism>
<evidence type="ECO:0000313" key="2">
    <source>
        <dbReference type="EMBL" id="CAG8733192.1"/>
    </source>
</evidence>
<dbReference type="OrthoDB" id="10044727at2759"/>
<dbReference type="PANTHER" id="PTHR35871">
    <property type="entry name" value="EXPRESSED PROTEIN"/>
    <property type="match status" value="1"/>
</dbReference>
<name>A0A9N9IEV9_9GLOM</name>
<comment type="caution">
    <text evidence="2">The sequence shown here is derived from an EMBL/GenBank/DDBJ whole genome shotgun (WGS) entry which is preliminary data.</text>
</comment>
<sequence>FGASGTLTNVAKGTPKITRFFGPSTTNSGNSKSEDSDNNERETRMLISLKTAKRWLNILGCQFKNTERVLEQWMVIYKEKKIESVLPMLRESKQELMLVTYDECIFYANDAKKEIWGMASNNKVRCYLTSSKNDKDYWTIKHLLKQIKEKAILIFKAKFSGATAVFAFDNSMNYAAFAKDALIVQRMNKEPRRKQSIMWPTTFIDINSQYFVSQKSVIVELIKGVAKRYARDHCDYTWTGLQKIVLQVLELLYYKGLTRKLAEYVYKKFKFHRRVPQDELGSFI</sequence>
<feature type="non-terminal residue" evidence="2">
    <location>
        <position position="1"/>
    </location>
</feature>
<feature type="region of interest" description="Disordered" evidence="1">
    <location>
        <begin position="17"/>
        <end position="41"/>
    </location>
</feature>
<dbReference type="EMBL" id="CAJVQA010014780">
    <property type="protein sequence ID" value="CAG8733192.1"/>
    <property type="molecule type" value="Genomic_DNA"/>
</dbReference>
<dbReference type="AlphaFoldDB" id="A0A9N9IEV9"/>
<keyword evidence="3" id="KW-1185">Reference proteome</keyword>